<reference evidence="1 2" key="1">
    <citation type="journal article" date="2018" name="Mol. Biol. Evol.">
        <title>Broad Genomic Sampling Reveals a Smut Pathogenic Ancestry of the Fungal Clade Ustilaginomycotina.</title>
        <authorList>
            <person name="Kijpornyongpan T."/>
            <person name="Mondo S.J."/>
            <person name="Barry K."/>
            <person name="Sandor L."/>
            <person name="Lee J."/>
            <person name="Lipzen A."/>
            <person name="Pangilinan J."/>
            <person name="LaButti K."/>
            <person name="Hainaut M."/>
            <person name="Henrissat B."/>
            <person name="Grigoriev I.V."/>
            <person name="Spatafora J.W."/>
            <person name="Aime M.C."/>
        </authorList>
    </citation>
    <scope>NUCLEOTIDE SEQUENCE [LARGE SCALE GENOMIC DNA]</scope>
    <source>
        <strain evidence="1 2">SA 807</strain>
    </source>
</reference>
<proteinExistence type="predicted"/>
<dbReference type="EMBL" id="KZ819699">
    <property type="protein sequence ID" value="PWN54043.1"/>
    <property type="molecule type" value="Genomic_DNA"/>
</dbReference>
<dbReference type="Proteomes" id="UP000245626">
    <property type="component" value="Unassembled WGS sequence"/>
</dbReference>
<name>A0ACD0P7E9_9BASI</name>
<organism evidence="1 2">
    <name type="scientific">Violaceomyces palustris</name>
    <dbReference type="NCBI Taxonomy" id="1673888"/>
    <lineage>
        <taxon>Eukaryota</taxon>
        <taxon>Fungi</taxon>
        <taxon>Dikarya</taxon>
        <taxon>Basidiomycota</taxon>
        <taxon>Ustilaginomycotina</taxon>
        <taxon>Ustilaginomycetes</taxon>
        <taxon>Violaceomycetales</taxon>
        <taxon>Violaceomycetaceae</taxon>
        <taxon>Violaceomyces</taxon>
    </lineage>
</organism>
<accession>A0ACD0P7E9</accession>
<keyword evidence="2" id="KW-1185">Reference proteome</keyword>
<gene>
    <name evidence="1" type="ORF">IE53DRAFT_54431</name>
</gene>
<protein>
    <submittedName>
        <fullName evidence="1">Uncharacterized protein</fullName>
    </submittedName>
</protein>
<sequence length="1495" mass="164867">MGHSFFVTYGSIFHLPACAFFQDFGRRISIYIFPIFPQPHPTFGSSGSPSSISTVSSPRQRFLCVHTEADSHHRLLIIIARRPLLSHKSGLIDYRAPTMPPPPVTPPHALVDVVQRRSAMVSGSSGTAPISPQTNLSFDAINEMTSTTANIFTEDPVFARLAREFDSVVEEATQEFHHRWIAPGTAITHARSEQFLLGYAGLVAEKRCLDVASPEELLTLETTPNDRAFWLALATFLVTRRSTKRVGKGTTSRHLVVKADPESLKAKTRSTVRGEVINTLAAFRRITGRRIDHDLREELMARSESLADDSQASGCKPTATWADVQRLIEQGVFGGGTGGGEKNALRGALGLEEQVWRIPQERTMAAAFITLLSFTGARPGEVVRGNHQTGFLTWGDIRFFVTLPPQDEQELLLSADVTLRHLKGKRNQVTEYRTQPLYSTPGMKPSVDCVKLLAALAEDAGIFDLDVSLPEAVRSSNRPFIREHGYLEIPLKEEKKDVPVLRTIQRERGLQGSRPTYSLSPDKPLDWQGGKLLLTKAAQLAGCEPITAYAFRRFVANTLFASPTVKETALQVTLGHHPGNDTFVRYYLSKRSVVDLQGLAMNGAESRDMIAAHNLRYSLPAELTASERLSIENDPEVVAARLTAEGKKGSPRQEVARNRLKTLRSRKTEALGKAVAAQQSAEATCEALRGAAVTQPADAHSVFREELLRILTEDSDVETLLVPPRDNETHVTPPSGIDPSGASAGGANSRPDVDGQDAAVAKQAQLPHANALARRVHEHFARLQKQQMERIQLPHLDSSPLLSIGSSLAATFETLGDRRGTRAGVLDMLASLGSCGCGQRLDASRSVDAVESARAHLDSCKQSTHRAMDGYRQASCDALANQRCPHRLCWPEDIRFASDLDTIFAHLKRHRINDQDRVSCVFVGDSGLPCHWQAPADARVRDASKALHEEEVHGIVRGSTWLSSRCSAHGLPLFGVAQIEGHYALHVEYAEANADGRWELWAARMCVFCLGDESLPAAARGLTYETLLDRNHHILRDHITLCVQDGGSAFLTCPKCEASVCGADMPQHLLARHGVCLARDQTTRSIGRDVSLLGFDRKRDTALIDAWRIWVESCPIPDDQGTHDHEQEHAAEEEEGWGGEEEEEEEEEEEQEEQEQEEEEEVEDDDDDDENFCDKAGDEEDAYEDGMVEEYDYEVHDEDHDHGYNEDNKGEPTNSAVRRNVSTGAVAATGSTKKRRRKNATKVGVCPFCSIDSALPRLVQEKVYRGDQKHAAHINPMHIFKDRATERTCPCCQAVYHAGALPSHLENHGFMLSGLAGVSLGDPPSNSLLYCHKLGKPNKDLWLRWLKAGAESGLFKPGRKVATPFQRHTSNFTGKQKAIEPSAEPPQSQLETSRDKAHKGATAKRTTKTTSSKLQFASTAGPQIKAKSSNLETNTASRTPASLNREALRRSCRSIFARSYQAECAELDLRRRGRDSRSSEEGEPEAGPSKRHRGV</sequence>
<evidence type="ECO:0000313" key="1">
    <source>
        <dbReference type="EMBL" id="PWN54043.1"/>
    </source>
</evidence>
<evidence type="ECO:0000313" key="2">
    <source>
        <dbReference type="Proteomes" id="UP000245626"/>
    </source>
</evidence>